<feature type="domain" description="SPOR" evidence="2">
    <location>
        <begin position="417"/>
        <end position="494"/>
    </location>
</feature>
<dbReference type="RefSeq" id="WP_183907766.1">
    <property type="nucleotide sequence ID" value="NZ_JACHXZ010000001.1"/>
</dbReference>
<accession>A0A839UKX2</accession>
<protein>
    <submittedName>
        <fullName evidence="3">DamX protein</fullName>
    </submittedName>
</protein>
<evidence type="ECO:0000313" key="3">
    <source>
        <dbReference type="EMBL" id="MBB3167229.1"/>
    </source>
</evidence>
<dbReference type="AlphaFoldDB" id="A0A839UKX2"/>
<evidence type="ECO:0000256" key="1">
    <source>
        <dbReference type="SAM" id="MobiDB-lite"/>
    </source>
</evidence>
<dbReference type="Gene3D" id="3.40.50.300">
    <property type="entry name" value="P-loop containing nucleotide triphosphate hydrolases"/>
    <property type="match status" value="1"/>
</dbReference>
<feature type="region of interest" description="Disordered" evidence="1">
    <location>
        <begin position="329"/>
        <end position="373"/>
    </location>
</feature>
<comment type="caution">
    <text evidence="3">The sequence shown here is derived from an EMBL/GenBank/DDBJ whole genome shotgun (WGS) entry which is preliminary data.</text>
</comment>
<gene>
    <name evidence="3" type="ORF">FHS30_000405</name>
</gene>
<dbReference type="InterPro" id="IPR036680">
    <property type="entry name" value="SPOR-like_sf"/>
</dbReference>
<dbReference type="Proteomes" id="UP000559987">
    <property type="component" value="Unassembled WGS sequence"/>
</dbReference>
<dbReference type="SUPFAM" id="SSF52540">
    <property type="entry name" value="P-loop containing nucleoside triphosphate hydrolases"/>
    <property type="match status" value="1"/>
</dbReference>
<organism evidence="3 4">
    <name type="scientific">Simiduia aestuariiviva</name>
    <dbReference type="NCBI Taxonomy" id="1510459"/>
    <lineage>
        <taxon>Bacteria</taxon>
        <taxon>Pseudomonadati</taxon>
        <taxon>Pseudomonadota</taxon>
        <taxon>Gammaproteobacteria</taxon>
        <taxon>Cellvibrionales</taxon>
        <taxon>Cellvibrionaceae</taxon>
        <taxon>Simiduia</taxon>
    </lineage>
</organism>
<name>A0A839UKX2_9GAMM</name>
<dbReference type="PANTHER" id="PTHR35894:SF1">
    <property type="entry name" value="PHOSPHORIBULOKINASE _ URIDINE KINASE FAMILY"/>
    <property type="match status" value="1"/>
</dbReference>
<feature type="compositionally biased region" description="Polar residues" evidence="1">
    <location>
        <begin position="329"/>
        <end position="340"/>
    </location>
</feature>
<proteinExistence type="predicted"/>
<evidence type="ECO:0000313" key="4">
    <source>
        <dbReference type="Proteomes" id="UP000559987"/>
    </source>
</evidence>
<reference evidence="3 4" key="1">
    <citation type="submission" date="2020-08" db="EMBL/GenBank/DDBJ databases">
        <title>Genomic Encyclopedia of Type Strains, Phase III (KMG-III): the genomes of soil and plant-associated and newly described type strains.</title>
        <authorList>
            <person name="Whitman W."/>
        </authorList>
    </citation>
    <scope>NUCLEOTIDE SEQUENCE [LARGE SCALE GENOMIC DNA]</scope>
    <source>
        <strain evidence="3 4">CECT 8571</strain>
    </source>
</reference>
<dbReference type="EMBL" id="JACHXZ010000001">
    <property type="protein sequence ID" value="MBB3167229.1"/>
    <property type="molecule type" value="Genomic_DNA"/>
</dbReference>
<dbReference type="SUPFAM" id="SSF110997">
    <property type="entry name" value="Sporulation related repeat"/>
    <property type="match status" value="1"/>
</dbReference>
<sequence>MSGVPERTVVDASASIDAAPLRRGTPDGVSDYMLHFGLQRPPFDPSDDAFFPAHGRQALLSQVLHLLHFAEAPTLVAGPAGSGKSTFLLEVERQLAEQDYVFTFSAPELSSAEELLFRIADGIGLAVESDANEAYFKSRLAEWSDFSGGNLQVYLLLDDAEALTADAIDCLLSLTVGASANCFHLLAVGSKVLLDKFSRQESASAAQQFEMPEVTPSFLSDYISFRMSNAGYDGPPIFDESDDEQMYMNTAGDLHRVSDSAEICLLAKMAAAESPATALPLWHLGALVLLLVVLGGAWLGLDSSSEPATNSVTVLSPAAEATRVQVLNAPSTDTPDSIQSGAAAKPASPERVSKPVSQQLAESRPAASPEAVVREDPLMHSGALQKSTEAEEDTLVAVVETPKSAPIFSEDEQFLLARPANRFTLQVLAAASKSGVDQFVMNHKALPLRVYRTLRKGEPWYVVVLGDYVSKAEARAAIQKLPKSLQKSGPWPRDMASVQQQIKIKS</sequence>
<dbReference type="GO" id="GO:0016887">
    <property type="term" value="F:ATP hydrolysis activity"/>
    <property type="evidence" value="ECO:0007669"/>
    <property type="project" value="InterPro"/>
</dbReference>
<dbReference type="PANTHER" id="PTHR35894">
    <property type="entry name" value="GENERAL SECRETION PATHWAY PROTEIN A-RELATED"/>
    <property type="match status" value="1"/>
</dbReference>
<dbReference type="Gene3D" id="3.30.70.1070">
    <property type="entry name" value="Sporulation related repeat"/>
    <property type="match status" value="1"/>
</dbReference>
<dbReference type="InterPro" id="IPR052026">
    <property type="entry name" value="ExeA_AAA_ATPase_DNA-bind"/>
</dbReference>
<dbReference type="InterPro" id="IPR049945">
    <property type="entry name" value="AAA_22"/>
</dbReference>
<dbReference type="InterPro" id="IPR027417">
    <property type="entry name" value="P-loop_NTPase"/>
</dbReference>
<evidence type="ECO:0000259" key="2">
    <source>
        <dbReference type="PROSITE" id="PS51724"/>
    </source>
</evidence>
<dbReference type="Pfam" id="PF13401">
    <property type="entry name" value="AAA_22"/>
    <property type="match status" value="1"/>
</dbReference>
<dbReference type="PROSITE" id="PS51724">
    <property type="entry name" value="SPOR"/>
    <property type="match status" value="1"/>
</dbReference>
<dbReference type="InterPro" id="IPR007730">
    <property type="entry name" value="SPOR-like_dom"/>
</dbReference>
<dbReference type="Pfam" id="PF05036">
    <property type="entry name" value="SPOR"/>
    <property type="match status" value="1"/>
</dbReference>
<dbReference type="GO" id="GO:0042834">
    <property type="term" value="F:peptidoglycan binding"/>
    <property type="evidence" value="ECO:0007669"/>
    <property type="project" value="InterPro"/>
</dbReference>
<keyword evidence="4" id="KW-1185">Reference proteome</keyword>